<feature type="transmembrane region" description="Helical" evidence="2">
    <location>
        <begin position="466"/>
        <end position="489"/>
    </location>
</feature>
<dbReference type="AlphaFoldDB" id="A0A1M6N1F6"/>
<sequence length="533" mass="62626">MKGESDRWSHPDEWNLVSQTSDGNYGNGHETWKIGSTWTKFLFPFLFDVDIAGYADSAHPKVSDYFVESQWVRRVWVEHEYDLAELDNMLPYVKQYLKLPDNHRRFRMNDACISPRLVFAFQQPSLACAFRIASIEMDIFYNGVGFISIEIEPLAEGGPCPKAPLTIEQVEQTNAQLASITNGVPFRVVGSVFQEEEMDRESKLFLDNEYADWCDLHKSYTLKSLLDELLLLPFREDDHLSITPMIDRFLPIYGALLLHPTRASEPIERLDEQFFHFAESHLTILRKTFTPNHISRFSQLHVDEEGHNYMPYHNVIHSQSLDGGFVLAYDNGLAHYQGERPRAMESFRTNYFYMMLVPFHQRLSILRYASEMANLAVSPRRGERARKIREQIYDFSSRCYFRQASVSEERNTIYRRWQSIFHVTEMFLDLKQEVHDIDNYLAELYRSRDAALRDKMMRRDMRSSQLFGLITLVFLPITITTQIIMSIPVLQSWIQPERHPLHSLMILFLMILFVACMLYFILRYVRRAAIKDV</sequence>
<keyword evidence="2" id="KW-1133">Transmembrane helix</keyword>
<feature type="transmembrane region" description="Helical" evidence="2">
    <location>
        <begin position="501"/>
        <end position="522"/>
    </location>
</feature>
<dbReference type="RefSeq" id="WP_072873290.1">
    <property type="nucleotide sequence ID" value="NZ_FRAF01000005.1"/>
</dbReference>
<evidence type="ECO:0000313" key="3">
    <source>
        <dbReference type="EMBL" id="SHJ89540.1"/>
    </source>
</evidence>
<evidence type="ECO:0000256" key="2">
    <source>
        <dbReference type="SAM" id="Phobius"/>
    </source>
</evidence>
<evidence type="ECO:0008006" key="5">
    <source>
        <dbReference type="Google" id="ProtNLM"/>
    </source>
</evidence>
<reference evidence="4" key="1">
    <citation type="submission" date="2016-11" db="EMBL/GenBank/DDBJ databases">
        <authorList>
            <person name="Varghese N."/>
            <person name="Submissions S."/>
        </authorList>
    </citation>
    <scope>NUCLEOTIDE SEQUENCE [LARGE SCALE GENOMIC DNA]</scope>
    <source>
        <strain evidence="4">USBA-503</strain>
    </source>
</reference>
<name>A0A1M6N1F6_9BACL</name>
<dbReference type="EMBL" id="FRAF01000005">
    <property type="protein sequence ID" value="SHJ89540.1"/>
    <property type="molecule type" value="Genomic_DNA"/>
</dbReference>
<keyword evidence="2" id="KW-0812">Transmembrane</keyword>
<dbReference type="Proteomes" id="UP000184016">
    <property type="component" value="Unassembled WGS sequence"/>
</dbReference>
<evidence type="ECO:0000256" key="1">
    <source>
        <dbReference type="SAM" id="MobiDB-lite"/>
    </source>
</evidence>
<proteinExistence type="predicted"/>
<dbReference type="OrthoDB" id="2987387at2"/>
<protein>
    <recommendedName>
        <fullName evidence="5">CorA-like Mg2+ transporter protein</fullName>
    </recommendedName>
</protein>
<feature type="region of interest" description="Disordered" evidence="1">
    <location>
        <begin position="1"/>
        <end position="21"/>
    </location>
</feature>
<evidence type="ECO:0000313" key="4">
    <source>
        <dbReference type="Proteomes" id="UP000184016"/>
    </source>
</evidence>
<keyword evidence="2" id="KW-0472">Membrane</keyword>
<keyword evidence="4" id="KW-1185">Reference proteome</keyword>
<dbReference type="STRING" id="1830138.SAMN05443507_10544"/>
<gene>
    <name evidence="3" type="ORF">SAMN05443507_10544</name>
</gene>
<feature type="compositionally biased region" description="Basic and acidic residues" evidence="1">
    <location>
        <begin position="1"/>
        <end position="13"/>
    </location>
</feature>
<organism evidence="3 4">
    <name type="scientific">Alicyclobacillus tolerans</name>
    <dbReference type="NCBI Taxonomy" id="90970"/>
    <lineage>
        <taxon>Bacteria</taxon>
        <taxon>Bacillati</taxon>
        <taxon>Bacillota</taxon>
        <taxon>Bacilli</taxon>
        <taxon>Bacillales</taxon>
        <taxon>Alicyclobacillaceae</taxon>
        <taxon>Alicyclobacillus</taxon>
    </lineage>
</organism>
<accession>A0A1M6N1F6</accession>